<proteinExistence type="predicted"/>
<reference evidence="1 2" key="1">
    <citation type="submission" date="2021-06" db="EMBL/GenBank/DDBJ databases">
        <title>Caerostris extrusa draft genome.</title>
        <authorList>
            <person name="Kono N."/>
            <person name="Arakawa K."/>
        </authorList>
    </citation>
    <scope>NUCLEOTIDE SEQUENCE [LARGE SCALE GENOMIC DNA]</scope>
</reference>
<dbReference type="AlphaFoldDB" id="A0AAV4UE76"/>
<evidence type="ECO:0000313" key="1">
    <source>
        <dbReference type="EMBL" id="GIY56078.1"/>
    </source>
</evidence>
<accession>A0AAV4UE76</accession>
<comment type="caution">
    <text evidence="1">The sequence shown here is derived from an EMBL/GenBank/DDBJ whole genome shotgun (WGS) entry which is preliminary data.</text>
</comment>
<name>A0AAV4UE76_CAEEX</name>
<organism evidence="1 2">
    <name type="scientific">Caerostris extrusa</name>
    <name type="common">Bark spider</name>
    <name type="synonym">Caerostris bankana</name>
    <dbReference type="NCBI Taxonomy" id="172846"/>
    <lineage>
        <taxon>Eukaryota</taxon>
        <taxon>Metazoa</taxon>
        <taxon>Ecdysozoa</taxon>
        <taxon>Arthropoda</taxon>
        <taxon>Chelicerata</taxon>
        <taxon>Arachnida</taxon>
        <taxon>Araneae</taxon>
        <taxon>Araneomorphae</taxon>
        <taxon>Entelegynae</taxon>
        <taxon>Araneoidea</taxon>
        <taxon>Araneidae</taxon>
        <taxon>Caerostris</taxon>
    </lineage>
</organism>
<protein>
    <submittedName>
        <fullName evidence="1">Uncharacterized protein</fullName>
    </submittedName>
</protein>
<gene>
    <name evidence="1" type="ORF">CEXT_537561</name>
</gene>
<keyword evidence="2" id="KW-1185">Reference proteome</keyword>
<evidence type="ECO:0000313" key="2">
    <source>
        <dbReference type="Proteomes" id="UP001054945"/>
    </source>
</evidence>
<sequence>MKRWLKDCCSPTLHDYVCKRVSYFLLLHVLKDAFLLNYQCRGYHSCRKRRTRPDCCFWNTFLKMRCLLLVHVLRLNRRRILADCCLWNTFLKMRCLLLVHVLRLNRRRILADCCLWNTFLKMRCPSSSCSKVE</sequence>
<dbReference type="Proteomes" id="UP001054945">
    <property type="component" value="Unassembled WGS sequence"/>
</dbReference>
<dbReference type="EMBL" id="BPLR01012728">
    <property type="protein sequence ID" value="GIY56078.1"/>
    <property type="molecule type" value="Genomic_DNA"/>
</dbReference>